<dbReference type="EMBL" id="VOFY01000007">
    <property type="protein sequence ID" value="KAA8591312.1"/>
    <property type="molecule type" value="Genomic_DNA"/>
</dbReference>
<dbReference type="AlphaFoldDB" id="A0A5J5D9G3"/>
<organism evidence="1 2">
    <name type="scientific">Etheostoma spectabile</name>
    <name type="common">orangethroat darter</name>
    <dbReference type="NCBI Taxonomy" id="54343"/>
    <lineage>
        <taxon>Eukaryota</taxon>
        <taxon>Metazoa</taxon>
        <taxon>Chordata</taxon>
        <taxon>Craniata</taxon>
        <taxon>Vertebrata</taxon>
        <taxon>Euteleostomi</taxon>
        <taxon>Actinopterygii</taxon>
        <taxon>Neopterygii</taxon>
        <taxon>Teleostei</taxon>
        <taxon>Neoteleostei</taxon>
        <taxon>Acanthomorphata</taxon>
        <taxon>Eupercaria</taxon>
        <taxon>Perciformes</taxon>
        <taxon>Percoidei</taxon>
        <taxon>Percidae</taxon>
        <taxon>Etheostomatinae</taxon>
        <taxon>Etheostoma</taxon>
    </lineage>
</organism>
<evidence type="ECO:0000313" key="1">
    <source>
        <dbReference type="EMBL" id="KAA8591312.1"/>
    </source>
</evidence>
<reference evidence="1 2" key="1">
    <citation type="submission" date="2019-08" db="EMBL/GenBank/DDBJ databases">
        <title>A chromosome-level genome assembly, high-density linkage maps, and genome scans reveal the genomic architecture of hybrid incompatibilities underlying speciation via character displacement in darters (Percidae: Etheostominae).</title>
        <authorList>
            <person name="Moran R.L."/>
            <person name="Catchen J.M."/>
            <person name="Fuller R.C."/>
        </authorList>
    </citation>
    <scope>NUCLEOTIDE SEQUENCE [LARGE SCALE GENOMIC DNA]</scope>
    <source>
        <strain evidence="1">EspeVRDwgs_2016</strain>
        <tissue evidence="1">Muscle</tissue>
    </source>
</reference>
<protein>
    <submittedName>
        <fullName evidence="1">Uncharacterized protein</fullName>
    </submittedName>
</protein>
<comment type="caution">
    <text evidence="1">The sequence shown here is derived from an EMBL/GenBank/DDBJ whole genome shotgun (WGS) entry which is preliminary data.</text>
</comment>
<dbReference type="Proteomes" id="UP000327493">
    <property type="component" value="Chromosome 7"/>
</dbReference>
<gene>
    <name evidence="1" type="ORF">FQN60_002255</name>
</gene>
<name>A0A5J5D9G3_9PERO</name>
<keyword evidence="2" id="KW-1185">Reference proteome</keyword>
<accession>A0A5J5D9G3</accession>
<evidence type="ECO:0000313" key="2">
    <source>
        <dbReference type="Proteomes" id="UP000327493"/>
    </source>
</evidence>
<proteinExistence type="predicted"/>
<sequence>MDVWHENTKDQETFLGPCEERTCPRRSACYSALDCHWFRGQPDIPPQPLLANPSSILHLAHAADLTLCFIHHTQLSSIGTRMGIPVMSFAWPLRSSERKAPVLGLCCCYPEVSMSFSVGASEARGWPSLSITLQVRRCLSAPVRLETAYGEALLGYLAATRSHLLPDSRQQPGRWAFETLGEQGLWASLRGGPVI</sequence>